<dbReference type="FlyBase" id="FBgn0030776">
    <property type="gene designation" value="CG4653"/>
</dbReference>
<accession>Q8SZU3</accession>
<keyword evidence="1" id="KW-0472">Membrane</keyword>
<dbReference type="OrthoDB" id="60866at2759"/>
<keyword evidence="1" id="KW-0812">Transmembrane</keyword>
<organism evidence="2">
    <name type="scientific">Drosophila melanogaster</name>
    <name type="common">Fruit fly</name>
    <dbReference type="NCBI Taxonomy" id="7227"/>
    <lineage>
        <taxon>Eukaryota</taxon>
        <taxon>Metazoa</taxon>
        <taxon>Ecdysozoa</taxon>
        <taxon>Arthropoda</taxon>
        <taxon>Hexapoda</taxon>
        <taxon>Insecta</taxon>
        <taxon>Pterygota</taxon>
        <taxon>Neoptera</taxon>
        <taxon>Endopterygota</taxon>
        <taxon>Diptera</taxon>
        <taxon>Brachycera</taxon>
        <taxon>Muscomorpha</taxon>
        <taxon>Ephydroidea</taxon>
        <taxon>Drosophilidae</taxon>
        <taxon>Drosophila</taxon>
        <taxon>Sophophora</taxon>
    </lineage>
</organism>
<evidence type="ECO:0000313" key="3">
    <source>
        <dbReference type="FlyBase" id="FBgn0030776"/>
    </source>
</evidence>
<feature type="transmembrane region" description="Helical" evidence="1">
    <location>
        <begin position="48"/>
        <end position="67"/>
    </location>
</feature>
<evidence type="ECO:0000313" key="2">
    <source>
        <dbReference type="EMBL" id="AAL47977.1"/>
    </source>
</evidence>
<proteinExistence type="evidence at transcript level"/>
<dbReference type="AGR" id="FB:FBgn0030776"/>
<keyword evidence="1" id="KW-1133">Transmembrane helix</keyword>
<name>Q8SZU3_DROME</name>
<protein>
    <submittedName>
        <fullName evidence="2">GH09333p</fullName>
    </submittedName>
</protein>
<dbReference type="AlphaFoldDB" id="Q8SZU3"/>
<gene>
    <name evidence="2 3" type="ORF">CG4653</name>
</gene>
<evidence type="ECO:0000256" key="1">
    <source>
        <dbReference type="SAM" id="Phobius"/>
    </source>
</evidence>
<dbReference type="EMBL" id="AY070506">
    <property type="protein sequence ID" value="AAL47977.1"/>
    <property type="molecule type" value="mRNA"/>
</dbReference>
<sequence>MLPPHTWALSTRKGAVKVVAVASASSPPMMRPWAWHMPTAVNPIRPKITSLGCIILFLYFFFGFLFGGSATHGSWNENAQCQRREYKRLAPYNYHLLHLLPEVLHHFLDQSLSSAWASEKI</sequence>
<reference evidence="2" key="1">
    <citation type="submission" date="2001-12" db="EMBL/GenBank/DDBJ databases">
        <authorList>
            <person name="Stapleton M."/>
            <person name="Brokstein P."/>
            <person name="Hong L."/>
            <person name="Agbayani A."/>
            <person name="Carlson J."/>
            <person name="Champe M."/>
            <person name="Chavez C."/>
            <person name="Dorsett V."/>
            <person name="Dresnek D."/>
            <person name="Farfan D."/>
            <person name="Frise E."/>
            <person name="George R."/>
            <person name="Gonzalez M."/>
            <person name="Guarin H."/>
            <person name="Kronmiller B."/>
            <person name="Li P."/>
            <person name="Liao G."/>
            <person name="Miranda A."/>
            <person name="Mungall C.J."/>
            <person name="Nunoo J."/>
            <person name="Pacleb J."/>
            <person name="Paragas V."/>
            <person name="Park S."/>
            <person name="Patel S."/>
            <person name="Phouanenavong S."/>
            <person name="Wan K."/>
            <person name="Yu C."/>
            <person name="Lewis S.E."/>
            <person name="Rubin G.M."/>
            <person name="Celniker S."/>
        </authorList>
    </citation>
    <scope>NUCLEOTIDE SEQUENCE</scope>
    <source>
        <strain evidence="2">Berkeley</strain>
    </source>
</reference>